<evidence type="ECO:0000313" key="3">
    <source>
        <dbReference type="Proteomes" id="UP001602013"/>
    </source>
</evidence>
<dbReference type="RefSeq" id="WP_387416487.1">
    <property type="nucleotide sequence ID" value="NZ_JBIASD010000029.1"/>
</dbReference>
<keyword evidence="1" id="KW-1133">Transmembrane helix</keyword>
<evidence type="ECO:0000313" key="2">
    <source>
        <dbReference type="EMBL" id="MFF3670240.1"/>
    </source>
</evidence>
<gene>
    <name evidence="2" type="ORF">ACFYXI_32100</name>
</gene>
<keyword evidence="3" id="KW-1185">Reference proteome</keyword>
<protein>
    <submittedName>
        <fullName evidence="2">Uncharacterized protein</fullName>
    </submittedName>
</protein>
<dbReference type="EMBL" id="JBIASD010000029">
    <property type="protein sequence ID" value="MFF3670240.1"/>
    <property type="molecule type" value="Genomic_DNA"/>
</dbReference>
<evidence type="ECO:0000256" key="1">
    <source>
        <dbReference type="SAM" id="Phobius"/>
    </source>
</evidence>
<keyword evidence="1" id="KW-0472">Membrane</keyword>
<name>A0ABW6SYZ0_9ACTN</name>
<feature type="transmembrane region" description="Helical" evidence="1">
    <location>
        <begin position="12"/>
        <end position="35"/>
    </location>
</feature>
<proteinExistence type="predicted"/>
<reference evidence="2 3" key="1">
    <citation type="submission" date="2024-10" db="EMBL/GenBank/DDBJ databases">
        <title>The Natural Products Discovery Center: Release of the First 8490 Sequenced Strains for Exploring Actinobacteria Biosynthetic Diversity.</title>
        <authorList>
            <person name="Kalkreuter E."/>
            <person name="Kautsar S.A."/>
            <person name="Yang D."/>
            <person name="Bader C.D."/>
            <person name="Teijaro C.N."/>
            <person name="Fluegel L."/>
            <person name="Davis C.M."/>
            <person name="Simpson J.R."/>
            <person name="Lauterbach L."/>
            <person name="Steele A.D."/>
            <person name="Gui C."/>
            <person name="Meng S."/>
            <person name="Li G."/>
            <person name="Viehrig K."/>
            <person name="Ye F."/>
            <person name="Su P."/>
            <person name="Kiefer A.F."/>
            <person name="Nichols A."/>
            <person name="Cepeda A.J."/>
            <person name="Yan W."/>
            <person name="Fan B."/>
            <person name="Jiang Y."/>
            <person name="Adhikari A."/>
            <person name="Zheng C.-J."/>
            <person name="Schuster L."/>
            <person name="Cowan T.M."/>
            <person name="Smanski M.J."/>
            <person name="Chevrette M.G."/>
            <person name="De Carvalho L.P.S."/>
            <person name="Shen B."/>
        </authorList>
    </citation>
    <scope>NUCLEOTIDE SEQUENCE [LARGE SCALE GENOMIC DNA]</scope>
    <source>
        <strain evidence="2 3">NPDC002173</strain>
    </source>
</reference>
<dbReference type="Proteomes" id="UP001602013">
    <property type="component" value="Unassembled WGS sequence"/>
</dbReference>
<organism evidence="2 3">
    <name type="scientific">Microtetraspora malaysiensis</name>
    <dbReference type="NCBI Taxonomy" id="161358"/>
    <lineage>
        <taxon>Bacteria</taxon>
        <taxon>Bacillati</taxon>
        <taxon>Actinomycetota</taxon>
        <taxon>Actinomycetes</taxon>
        <taxon>Streptosporangiales</taxon>
        <taxon>Streptosporangiaceae</taxon>
        <taxon>Microtetraspora</taxon>
    </lineage>
</organism>
<accession>A0ABW6SYZ0</accession>
<sequence length="46" mass="5042">MLVWLFGARSWNLVLGLAGPVILLLAFGAVGVAILRMDDREWSSAR</sequence>
<comment type="caution">
    <text evidence="2">The sequence shown here is derived from an EMBL/GenBank/DDBJ whole genome shotgun (WGS) entry which is preliminary data.</text>
</comment>
<keyword evidence="1" id="KW-0812">Transmembrane</keyword>